<dbReference type="KEGG" id="foc:113208979"/>
<keyword evidence="2" id="KW-1185">Reference proteome</keyword>
<reference evidence="3" key="1">
    <citation type="submission" date="2025-08" db="UniProtKB">
        <authorList>
            <consortium name="RefSeq"/>
        </authorList>
    </citation>
    <scope>IDENTIFICATION</scope>
    <source>
        <tissue evidence="3">Whole organism</tissue>
    </source>
</reference>
<dbReference type="CTD" id="35116"/>
<feature type="compositionally biased region" description="Basic residues" evidence="1">
    <location>
        <begin position="307"/>
        <end position="318"/>
    </location>
</feature>
<protein>
    <submittedName>
        <fullName evidence="3">Uncharacterized protein LOC113208979 isoform X1</fullName>
    </submittedName>
</protein>
<dbReference type="Gene3D" id="2.30.29.30">
    <property type="entry name" value="Pleckstrin-homology domain (PH domain)/Phosphotyrosine-binding domain (PTB)"/>
    <property type="match status" value="1"/>
</dbReference>
<dbReference type="GeneID" id="113208979"/>
<evidence type="ECO:0000256" key="1">
    <source>
        <dbReference type="SAM" id="MobiDB-lite"/>
    </source>
</evidence>
<dbReference type="GO" id="GO:0006357">
    <property type="term" value="P:regulation of transcription by RNA polymerase II"/>
    <property type="evidence" value="ECO:0007669"/>
    <property type="project" value="InterPro"/>
</dbReference>
<dbReference type="FunFam" id="2.30.29.30:FF:000362">
    <property type="entry name" value="Uncharacterized protein, isoform B"/>
    <property type="match status" value="1"/>
</dbReference>
<evidence type="ECO:0000313" key="3">
    <source>
        <dbReference type="RefSeq" id="XP_052122952.1"/>
    </source>
</evidence>
<organism evidence="2 3">
    <name type="scientific">Frankliniella occidentalis</name>
    <name type="common">Western flower thrips</name>
    <name type="synonym">Euthrips occidentalis</name>
    <dbReference type="NCBI Taxonomy" id="133901"/>
    <lineage>
        <taxon>Eukaryota</taxon>
        <taxon>Metazoa</taxon>
        <taxon>Ecdysozoa</taxon>
        <taxon>Arthropoda</taxon>
        <taxon>Hexapoda</taxon>
        <taxon>Insecta</taxon>
        <taxon>Pterygota</taxon>
        <taxon>Neoptera</taxon>
        <taxon>Paraneoptera</taxon>
        <taxon>Thysanoptera</taxon>
        <taxon>Terebrantia</taxon>
        <taxon>Thripoidea</taxon>
        <taxon>Thripidae</taxon>
        <taxon>Frankliniella</taxon>
    </lineage>
</organism>
<dbReference type="GO" id="GO:0003700">
    <property type="term" value="F:DNA-binding transcription factor activity"/>
    <property type="evidence" value="ECO:0007669"/>
    <property type="project" value="InterPro"/>
</dbReference>
<proteinExistence type="predicted"/>
<feature type="compositionally biased region" description="Low complexity" evidence="1">
    <location>
        <begin position="26"/>
        <end position="42"/>
    </location>
</feature>
<accession>A0A9C6U4L7</accession>
<sequence>MRLNRYPAGGDATMYASCPVVVPGADGSTASSASSASSGPPRARSHKKSRPPPLHLHPQYESCQDILGGGGGRRRFSSAGSCGDCGAVDSAGCTDASSSTGASSTSSGSDTDYCSAAQLQQLQRAATVTVATTEPAIPLDLVADGEDADARLTAGLSSLPVSESERLQCDSFFRGLKTQVFVCGSLTNLYFGSTAQGQEGAWELRYTGIPVVLLDTGEARARNKRRIQILLAERGSCFTLWQDTIDNLSSYKEAGPAFHTMCLSSDHTTLIGLSFDCPQAAQQLWDHIERLTFCPENLGLSGPGARGRGRKSPRKSPKPKPVALPSKAHISQPCCFQHVTSVDRKDRDRYFSLQTLVPALAEIEKVAPNVS</sequence>
<dbReference type="OrthoDB" id="10021476at2759"/>
<dbReference type="Proteomes" id="UP000504606">
    <property type="component" value="Unplaced"/>
</dbReference>
<feature type="region of interest" description="Disordered" evidence="1">
    <location>
        <begin position="302"/>
        <end position="326"/>
    </location>
</feature>
<dbReference type="PANTHER" id="PTHR20338">
    <property type="entry name" value="NUCLEAR RESPIRATORY FACTOR 1"/>
    <property type="match status" value="1"/>
</dbReference>
<dbReference type="AlphaFoldDB" id="A0A9C6U4L7"/>
<feature type="region of interest" description="Disordered" evidence="1">
    <location>
        <begin position="26"/>
        <end position="59"/>
    </location>
</feature>
<name>A0A9C6U4L7_FRAOC</name>
<dbReference type="InterPro" id="IPR011993">
    <property type="entry name" value="PH-like_dom_sf"/>
</dbReference>
<gene>
    <name evidence="3" type="primary">LOC113208979</name>
</gene>
<evidence type="ECO:0000313" key="2">
    <source>
        <dbReference type="Proteomes" id="UP000504606"/>
    </source>
</evidence>
<dbReference type="InterPro" id="IPR039142">
    <property type="entry name" value="NRF1/Ewg"/>
</dbReference>
<dbReference type="RefSeq" id="XP_052122952.1">
    <property type="nucleotide sequence ID" value="XM_052266992.1"/>
</dbReference>